<feature type="region of interest" description="Disordered" evidence="4">
    <location>
        <begin position="296"/>
        <end position="337"/>
    </location>
</feature>
<dbReference type="Proteomes" id="UP000784435">
    <property type="component" value="Unassembled WGS sequence"/>
</dbReference>
<evidence type="ECO:0000313" key="6">
    <source>
        <dbReference type="EMBL" id="HJG79812.1"/>
    </source>
</evidence>
<dbReference type="Pfam" id="PF01728">
    <property type="entry name" value="FtsJ"/>
    <property type="match status" value="1"/>
</dbReference>
<dbReference type="EMBL" id="DYUK01000109">
    <property type="protein sequence ID" value="HJG79812.1"/>
    <property type="molecule type" value="Genomic_DNA"/>
</dbReference>
<feature type="region of interest" description="Disordered" evidence="4">
    <location>
        <begin position="1"/>
        <end position="37"/>
    </location>
</feature>
<dbReference type="PROSITE" id="PS50889">
    <property type="entry name" value="S4"/>
    <property type="match status" value="1"/>
</dbReference>
<dbReference type="GO" id="GO:0032259">
    <property type="term" value="P:methylation"/>
    <property type="evidence" value="ECO:0007669"/>
    <property type="project" value="UniProtKB-KW"/>
</dbReference>
<feature type="compositionally biased region" description="Gly residues" evidence="4">
    <location>
        <begin position="300"/>
        <end position="310"/>
    </location>
</feature>
<organism evidence="6 7">
    <name type="scientific">Brevibacterium senegalense</name>
    <dbReference type="NCBI Taxonomy" id="1033736"/>
    <lineage>
        <taxon>Bacteria</taxon>
        <taxon>Bacillati</taxon>
        <taxon>Actinomycetota</taxon>
        <taxon>Actinomycetes</taxon>
        <taxon>Micrococcales</taxon>
        <taxon>Brevibacteriaceae</taxon>
        <taxon>Brevibacterium</taxon>
    </lineage>
</organism>
<protein>
    <submittedName>
        <fullName evidence="6">TlyA family RNA methyltransferase</fullName>
    </submittedName>
</protein>
<dbReference type="InterPro" id="IPR036986">
    <property type="entry name" value="S4_RNA-bd_sf"/>
</dbReference>
<accession>A0A921SND3</accession>
<feature type="domain" description="RNA-binding S4" evidence="5">
    <location>
        <begin position="35"/>
        <end position="96"/>
    </location>
</feature>
<evidence type="ECO:0000256" key="4">
    <source>
        <dbReference type="SAM" id="MobiDB-lite"/>
    </source>
</evidence>
<comment type="similarity">
    <text evidence="2">Belongs to the TlyA family.</text>
</comment>
<dbReference type="SUPFAM" id="SSF53335">
    <property type="entry name" value="S-adenosyl-L-methionine-dependent methyltransferases"/>
    <property type="match status" value="1"/>
</dbReference>
<keyword evidence="1 3" id="KW-0694">RNA-binding</keyword>
<dbReference type="RefSeq" id="WP_019159844.1">
    <property type="nucleotide sequence ID" value="NZ_CABKRC010000008.1"/>
</dbReference>
<dbReference type="Pfam" id="PF01479">
    <property type="entry name" value="S4"/>
    <property type="match status" value="1"/>
</dbReference>
<dbReference type="GO" id="GO:0008168">
    <property type="term" value="F:methyltransferase activity"/>
    <property type="evidence" value="ECO:0007669"/>
    <property type="project" value="UniProtKB-KW"/>
</dbReference>
<dbReference type="SUPFAM" id="SSF55174">
    <property type="entry name" value="Alpha-L RNA-binding motif"/>
    <property type="match status" value="1"/>
</dbReference>
<evidence type="ECO:0000313" key="7">
    <source>
        <dbReference type="Proteomes" id="UP000784435"/>
    </source>
</evidence>
<evidence type="ECO:0000256" key="3">
    <source>
        <dbReference type="PROSITE-ProRule" id="PRU00182"/>
    </source>
</evidence>
<dbReference type="Gene3D" id="3.40.50.150">
    <property type="entry name" value="Vaccinia Virus protein VP39"/>
    <property type="match status" value="1"/>
</dbReference>
<dbReference type="InterPro" id="IPR002877">
    <property type="entry name" value="RNA_MeTrfase_FtsJ_dom"/>
</dbReference>
<reference evidence="6" key="1">
    <citation type="journal article" date="2021" name="PeerJ">
        <title>Extensive microbial diversity within the chicken gut microbiome revealed by metagenomics and culture.</title>
        <authorList>
            <person name="Gilroy R."/>
            <person name="Ravi A."/>
            <person name="Getino M."/>
            <person name="Pursley I."/>
            <person name="Horton D.L."/>
            <person name="Alikhan N.F."/>
            <person name="Baker D."/>
            <person name="Gharbi K."/>
            <person name="Hall N."/>
            <person name="Watson M."/>
            <person name="Adriaenssens E.M."/>
            <person name="Foster-Nyarko E."/>
            <person name="Jarju S."/>
            <person name="Secka A."/>
            <person name="Antonio M."/>
            <person name="Oren A."/>
            <person name="Chaudhuri R.R."/>
            <person name="La Ragione R."/>
            <person name="Hildebrand F."/>
            <person name="Pallen M.J."/>
        </authorList>
    </citation>
    <scope>NUCLEOTIDE SEQUENCE</scope>
    <source>
        <strain evidence="6">ChiGjej5B5-7349</strain>
    </source>
</reference>
<dbReference type="PANTHER" id="PTHR32319">
    <property type="entry name" value="BACTERIAL HEMOLYSIN-LIKE PROTEIN"/>
    <property type="match status" value="1"/>
</dbReference>
<name>A0A921SND3_9MICO</name>
<dbReference type="GO" id="GO:0003723">
    <property type="term" value="F:RNA binding"/>
    <property type="evidence" value="ECO:0007669"/>
    <property type="project" value="UniProtKB-KW"/>
</dbReference>
<dbReference type="CDD" id="cd02440">
    <property type="entry name" value="AdoMet_MTases"/>
    <property type="match status" value="1"/>
</dbReference>
<dbReference type="InterPro" id="IPR047048">
    <property type="entry name" value="TlyA"/>
</dbReference>
<dbReference type="InterPro" id="IPR002942">
    <property type="entry name" value="S4_RNA-bd"/>
</dbReference>
<dbReference type="SMART" id="SM00363">
    <property type="entry name" value="S4"/>
    <property type="match status" value="1"/>
</dbReference>
<proteinExistence type="inferred from homology"/>
<dbReference type="PANTHER" id="PTHR32319:SF0">
    <property type="entry name" value="BACTERIAL HEMOLYSIN-LIKE PROTEIN"/>
    <property type="match status" value="1"/>
</dbReference>
<keyword evidence="6" id="KW-0489">Methyltransferase</keyword>
<evidence type="ECO:0000256" key="2">
    <source>
        <dbReference type="ARBA" id="ARBA00029460"/>
    </source>
</evidence>
<dbReference type="Gene3D" id="3.10.290.10">
    <property type="entry name" value="RNA-binding S4 domain"/>
    <property type="match status" value="1"/>
</dbReference>
<feature type="compositionally biased region" description="Polar residues" evidence="4">
    <location>
        <begin position="8"/>
        <end position="20"/>
    </location>
</feature>
<sequence length="337" mass="34208">MPADPTPSADQVSADTSTAGRPSAAGPTDRPTPPGRLDTVLPALGLAASRTRAAREIRAGRVRVDGTVVLRPSAPVAAGALVELDDPEHWVARSAHKLLGALEDFEADGALAPAAVAGTVCLDAGASTGGFTQVLLERGAAAVHAVDVGHDQLVPALARDPRVHDLPGTNVRALTRTDLAARTDTPFRADGTVDFVVADLSFISLTLVVDALLAVCRPQAVLLLMVKPQFELSRSALDKHGVVTRDADRARAIARVVEALEERGAHVRATAQSRLPGPAGNIEHFVLAHAPAPSATCGSADGGTSTGGPGPSATVERGAPLTGGAASDPAPAPEVGP</sequence>
<dbReference type="CDD" id="cd00165">
    <property type="entry name" value="S4"/>
    <property type="match status" value="1"/>
</dbReference>
<dbReference type="InterPro" id="IPR029063">
    <property type="entry name" value="SAM-dependent_MTases_sf"/>
</dbReference>
<dbReference type="AlphaFoldDB" id="A0A921SND3"/>
<evidence type="ECO:0000256" key="1">
    <source>
        <dbReference type="ARBA" id="ARBA00022884"/>
    </source>
</evidence>
<keyword evidence="6" id="KW-0808">Transferase</keyword>
<reference evidence="6" key="2">
    <citation type="submission" date="2021-09" db="EMBL/GenBank/DDBJ databases">
        <authorList>
            <person name="Gilroy R."/>
        </authorList>
    </citation>
    <scope>NUCLEOTIDE SEQUENCE</scope>
    <source>
        <strain evidence="6">ChiGjej5B5-7349</strain>
    </source>
</reference>
<gene>
    <name evidence="6" type="ORF">K8V08_05310</name>
</gene>
<dbReference type="OrthoDB" id="9784736at2"/>
<comment type="caution">
    <text evidence="6">The sequence shown here is derived from an EMBL/GenBank/DDBJ whole genome shotgun (WGS) entry which is preliminary data.</text>
</comment>
<evidence type="ECO:0000259" key="5">
    <source>
        <dbReference type="SMART" id="SM00363"/>
    </source>
</evidence>